<dbReference type="Proteomes" id="UP000569914">
    <property type="component" value="Unassembled WGS sequence"/>
</dbReference>
<dbReference type="InterPro" id="IPR029060">
    <property type="entry name" value="PIN-like_dom_sf"/>
</dbReference>
<comment type="cofactor">
    <cofactor evidence="1 8">
        <name>Mg(2+)</name>
        <dbReference type="ChEBI" id="CHEBI:18420"/>
    </cofactor>
</comment>
<dbReference type="InterPro" id="IPR050556">
    <property type="entry name" value="Type_II_TA_system_RNase"/>
</dbReference>
<sequence length="135" mass="14980">MVTHLLDTSVWVSWFRGDDDMIRYAATLGDFDDAEIATCGPIRMELLRGASSEEYPLARDAMDLARPVPVVEQDFDSAATIYRSVRLRGHTIRSGTDCLIVAIAERVGATLVHRDIDFARIGEVVSELPMIDLTP</sequence>
<dbReference type="GO" id="GO:0000287">
    <property type="term" value="F:magnesium ion binding"/>
    <property type="evidence" value="ECO:0007669"/>
    <property type="project" value="UniProtKB-UniRule"/>
</dbReference>
<keyword evidence="4 8" id="KW-0479">Metal-binding</keyword>
<feature type="binding site" evidence="8">
    <location>
        <position position="97"/>
    </location>
    <ligand>
        <name>Mg(2+)</name>
        <dbReference type="ChEBI" id="CHEBI:18420"/>
    </ligand>
</feature>
<keyword evidence="3 8" id="KW-0540">Nuclease</keyword>
<evidence type="ECO:0000256" key="8">
    <source>
        <dbReference type="HAMAP-Rule" id="MF_00265"/>
    </source>
</evidence>
<dbReference type="InterPro" id="IPR022907">
    <property type="entry name" value="VapC_family"/>
</dbReference>
<evidence type="ECO:0000313" key="11">
    <source>
        <dbReference type="Proteomes" id="UP000569914"/>
    </source>
</evidence>
<dbReference type="RefSeq" id="WP_179747947.1">
    <property type="nucleotide sequence ID" value="NZ_JACCBU010000001.1"/>
</dbReference>
<evidence type="ECO:0000256" key="6">
    <source>
        <dbReference type="ARBA" id="ARBA00022842"/>
    </source>
</evidence>
<proteinExistence type="inferred from homology"/>
<feature type="binding site" evidence="8">
    <location>
        <position position="7"/>
    </location>
    <ligand>
        <name>Mg(2+)</name>
        <dbReference type="ChEBI" id="CHEBI:18420"/>
    </ligand>
</feature>
<keyword evidence="11" id="KW-1185">Reference proteome</keyword>
<evidence type="ECO:0000256" key="7">
    <source>
        <dbReference type="ARBA" id="ARBA00038093"/>
    </source>
</evidence>
<name>A0A7Y9I366_9ACTN</name>
<keyword evidence="2 8" id="KW-1277">Toxin-antitoxin system</keyword>
<dbReference type="PANTHER" id="PTHR33653">
    <property type="entry name" value="RIBONUCLEASE VAPC2"/>
    <property type="match status" value="1"/>
</dbReference>
<comment type="caution">
    <text evidence="10">The sequence shown here is derived from an EMBL/GenBank/DDBJ whole genome shotgun (WGS) entry which is preliminary data.</text>
</comment>
<keyword evidence="5 8" id="KW-0378">Hydrolase</keyword>
<dbReference type="EC" id="3.1.-.-" evidence="8"/>
<dbReference type="GO" id="GO:0090729">
    <property type="term" value="F:toxin activity"/>
    <property type="evidence" value="ECO:0007669"/>
    <property type="project" value="UniProtKB-KW"/>
</dbReference>
<evidence type="ECO:0000256" key="5">
    <source>
        <dbReference type="ARBA" id="ARBA00022801"/>
    </source>
</evidence>
<keyword evidence="8" id="KW-0800">Toxin</keyword>
<keyword evidence="6 8" id="KW-0460">Magnesium</keyword>
<dbReference type="InterPro" id="IPR002716">
    <property type="entry name" value="PIN_dom"/>
</dbReference>
<comment type="similarity">
    <text evidence="7 8">Belongs to the PINc/VapC protein family.</text>
</comment>
<protein>
    <recommendedName>
        <fullName evidence="8">Ribonuclease VapC</fullName>
        <shortName evidence="8">RNase VapC</shortName>
        <ecNumber evidence="8">3.1.-.-</ecNumber>
    </recommendedName>
    <alternativeName>
        <fullName evidence="8">Toxin VapC</fullName>
    </alternativeName>
</protein>
<accession>A0A7Y9I366</accession>
<evidence type="ECO:0000259" key="9">
    <source>
        <dbReference type="Pfam" id="PF01850"/>
    </source>
</evidence>
<dbReference type="EMBL" id="JACCBU010000001">
    <property type="protein sequence ID" value="NYE69186.1"/>
    <property type="molecule type" value="Genomic_DNA"/>
</dbReference>
<organism evidence="10 11">
    <name type="scientific">Microlunatus parietis</name>
    <dbReference type="NCBI Taxonomy" id="682979"/>
    <lineage>
        <taxon>Bacteria</taxon>
        <taxon>Bacillati</taxon>
        <taxon>Actinomycetota</taxon>
        <taxon>Actinomycetes</taxon>
        <taxon>Propionibacteriales</taxon>
        <taxon>Propionibacteriaceae</taxon>
        <taxon>Microlunatus</taxon>
    </lineage>
</organism>
<dbReference type="Pfam" id="PF01850">
    <property type="entry name" value="PIN"/>
    <property type="match status" value="1"/>
</dbReference>
<evidence type="ECO:0000256" key="4">
    <source>
        <dbReference type="ARBA" id="ARBA00022723"/>
    </source>
</evidence>
<evidence type="ECO:0000313" key="10">
    <source>
        <dbReference type="EMBL" id="NYE69186.1"/>
    </source>
</evidence>
<dbReference type="GO" id="GO:0004540">
    <property type="term" value="F:RNA nuclease activity"/>
    <property type="evidence" value="ECO:0007669"/>
    <property type="project" value="InterPro"/>
</dbReference>
<feature type="domain" description="PIN" evidence="9">
    <location>
        <begin position="5"/>
        <end position="123"/>
    </location>
</feature>
<dbReference type="HAMAP" id="MF_00265">
    <property type="entry name" value="VapC_Nob1"/>
    <property type="match status" value="1"/>
</dbReference>
<dbReference type="Gene3D" id="3.40.50.1010">
    <property type="entry name" value="5'-nuclease"/>
    <property type="match status" value="1"/>
</dbReference>
<evidence type="ECO:0000256" key="2">
    <source>
        <dbReference type="ARBA" id="ARBA00022649"/>
    </source>
</evidence>
<dbReference type="AlphaFoldDB" id="A0A7Y9I366"/>
<evidence type="ECO:0000256" key="1">
    <source>
        <dbReference type="ARBA" id="ARBA00001946"/>
    </source>
</evidence>
<gene>
    <name evidence="8" type="primary">vapC</name>
    <name evidence="10" type="ORF">BKA15_000515</name>
</gene>
<dbReference type="GO" id="GO:0016787">
    <property type="term" value="F:hydrolase activity"/>
    <property type="evidence" value="ECO:0007669"/>
    <property type="project" value="UniProtKB-KW"/>
</dbReference>
<dbReference type="PANTHER" id="PTHR33653:SF1">
    <property type="entry name" value="RIBONUCLEASE VAPC2"/>
    <property type="match status" value="1"/>
</dbReference>
<reference evidence="10 11" key="1">
    <citation type="submission" date="2020-07" db="EMBL/GenBank/DDBJ databases">
        <title>Sequencing the genomes of 1000 actinobacteria strains.</title>
        <authorList>
            <person name="Klenk H.-P."/>
        </authorList>
    </citation>
    <scope>NUCLEOTIDE SEQUENCE [LARGE SCALE GENOMIC DNA]</scope>
    <source>
        <strain evidence="10 11">DSM 22083</strain>
    </source>
</reference>
<comment type="function">
    <text evidence="8">Toxic component of a toxin-antitoxin (TA) system. An RNase.</text>
</comment>
<dbReference type="SUPFAM" id="SSF88723">
    <property type="entry name" value="PIN domain-like"/>
    <property type="match status" value="1"/>
</dbReference>
<evidence type="ECO:0000256" key="3">
    <source>
        <dbReference type="ARBA" id="ARBA00022722"/>
    </source>
</evidence>